<name>A0ABW5DRT6_9PROT</name>
<evidence type="ECO:0000256" key="1">
    <source>
        <dbReference type="ARBA" id="ARBA00004141"/>
    </source>
</evidence>
<feature type="transmembrane region" description="Helical" evidence="5">
    <location>
        <begin position="42"/>
        <end position="59"/>
    </location>
</feature>
<proteinExistence type="predicted"/>
<feature type="transmembrane region" description="Helical" evidence="5">
    <location>
        <begin position="139"/>
        <end position="158"/>
    </location>
</feature>
<dbReference type="EMBL" id="JBHUIP010000010">
    <property type="protein sequence ID" value="MFD2263298.1"/>
    <property type="molecule type" value="Genomic_DNA"/>
</dbReference>
<dbReference type="InterPro" id="IPR024199">
    <property type="entry name" value="Uncharacterised_DsbB"/>
</dbReference>
<evidence type="ECO:0000313" key="6">
    <source>
        <dbReference type="EMBL" id="MFD2263298.1"/>
    </source>
</evidence>
<dbReference type="InterPro" id="IPR023380">
    <property type="entry name" value="DsbB-like_sf"/>
</dbReference>
<keyword evidence="4 5" id="KW-0472">Membrane</keyword>
<dbReference type="Pfam" id="PF02600">
    <property type="entry name" value="DsbB"/>
    <property type="match status" value="1"/>
</dbReference>
<accession>A0ABW5DRT6</accession>
<evidence type="ECO:0000256" key="4">
    <source>
        <dbReference type="ARBA" id="ARBA00023136"/>
    </source>
</evidence>
<dbReference type="InterPro" id="IPR003752">
    <property type="entry name" value="DiS_bond_form_DsbB/BdbC"/>
</dbReference>
<comment type="subcellular location">
    <subcellularLocation>
        <location evidence="1">Membrane</location>
        <topology evidence="1">Multi-pass membrane protein</topology>
    </subcellularLocation>
</comment>
<keyword evidence="2 5" id="KW-0812">Transmembrane</keyword>
<dbReference type="SUPFAM" id="SSF158442">
    <property type="entry name" value="DsbB-like"/>
    <property type="match status" value="1"/>
</dbReference>
<evidence type="ECO:0000256" key="3">
    <source>
        <dbReference type="ARBA" id="ARBA00022989"/>
    </source>
</evidence>
<gene>
    <name evidence="6" type="ORF">ACFSM5_10395</name>
</gene>
<sequence>MTSFGLRARAFTLAGGSLTALLVAFLSQIVGGLQPCILCLYQRWPYVIAIAFALIAGIFGPSGNGKIARLFLMLAGLALLTTAGIGVFHVGVEHGWWTGTAECGNMIQAGSIEDLRAAINNAPVVRCDQAQWTLLGISIAGYNVLYAVGLAIICLFGATQADADRSRR</sequence>
<comment type="caution">
    <text evidence="6">The sequence shown here is derived from an EMBL/GenBank/DDBJ whole genome shotgun (WGS) entry which is preliminary data.</text>
</comment>
<feature type="transmembrane region" description="Helical" evidence="5">
    <location>
        <begin position="71"/>
        <end position="92"/>
    </location>
</feature>
<evidence type="ECO:0000256" key="2">
    <source>
        <dbReference type="ARBA" id="ARBA00022692"/>
    </source>
</evidence>
<dbReference type="RefSeq" id="WP_379876289.1">
    <property type="nucleotide sequence ID" value="NZ_JBHUIP010000010.1"/>
</dbReference>
<dbReference type="Proteomes" id="UP001597295">
    <property type="component" value="Unassembled WGS sequence"/>
</dbReference>
<dbReference type="Gene3D" id="1.20.1550.10">
    <property type="entry name" value="DsbB-like"/>
    <property type="match status" value="1"/>
</dbReference>
<reference evidence="7" key="1">
    <citation type="journal article" date="2019" name="Int. J. Syst. Evol. Microbiol.">
        <title>The Global Catalogue of Microorganisms (GCM) 10K type strain sequencing project: providing services to taxonomists for standard genome sequencing and annotation.</title>
        <authorList>
            <consortium name="The Broad Institute Genomics Platform"/>
            <consortium name="The Broad Institute Genome Sequencing Center for Infectious Disease"/>
            <person name="Wu L."/>
            <person name="Ma J."/>
        </authorList>
    </citation>
    <scope>NUCLEOTIDE SEQUENCE [LARGE SCALE GENOMIC DNA]</scope>
    <source>
        <strain evidence="7">CGMCC 1.19062</strain>
    </source>
</reference>
<dbReference type="PIRSF" id="PIRSF033913">
    <property type="entry name" value="S-S_format_DsbB"/>
    <property type="match status" value="1"/>
</dbReference>
<evidence type="ECO:0000313" key="7">
    <source>
        <dbReference type="Proteomes" id="UP001597295"/>
    </source>
</evidence>
<evidence type="ECO:0000256" key="5">
    <source>
        <dbReference type="SAM" id="Phobius"/>
    </source>
</evidence>
<protein>
    <submittedName>
        <fullName evidence="6">Disulfide bond formation protein B</fullName>
    </submittedName>
</protein>
<organism evidence="6 7">
    <name type="scientific">Lacibacterium aquatile</name>
    <dbReference type="NCBI Taxonomy" id="1168082"/>
    <lineage>
        <taxon>Bacteria</taxon>
        <taxon>Pseudomonadati</taxon>
        <taxon>Pseudomonadota</taxon>
        <taxon>Alphaproteobacteria</taxon>
        <taxon>Rhodospirillales</taxon>
        <taxon>Rhodospirillaceae</taxon>
    </lineage>
</organism>
<keyword evidence="7" id="KW-1185">Reference proteome</keyword>
<keyword evidence="3 5" id="KW-1133">Transmembrane helix</keyword>